<name>A0A4D6N8P4_VIGUN</name>
<dbReference type="Gramene" id="Vigun05g214600.1.v1.2">
    <property type="protein sequence ID" value="Vigun05g214600.1.v1.2"/>
    <property type="gene ID" value="Vigun05g214600.v1.2"/>
</dbReference>
<dbReference type="EMBL" id="CP039354">
    <property type="protein sequence ID" value="QCE09678.1"/>
    <property type="molecule type" value="Genomic_DNA"/>
</dbReference>
<dbReference type="InterPro" id="IPR006502">
    <property type="entry name" value="PDDEXK-like"/>
</dbReference>
<dbReference type="Proteomes" id="UP000501690">
    <property type="component" value="Linkage Group LG10"/>
</dbReference>
<evidence type="ECO:0000313" key="1">
    <source>
        <dbReference type="EMBL" id="QCE09678.1"/>
    </source>
</evidence>
<dbReference type="Pfam" id="PF04720">
    <property type="entry name" value="PDDEXK_6"/>
    <property type="match status" value="1"/>
</dbReference>
<protein>
    <submittedName>
        <fullName evidence="1">Uncharacterized protein</fullName>
    </submittedName>
</protein>
<dbReference type="OrthoDB" id="691424at2759"/>
<sequence>MCTAMDSDEEFVSFSDTVFGFWEDLQDPPVNSSNSGNLLGDDDENLCSVENDHKAFWEKQYLLLQTNLCGSSSIETRVRQATKEALTELKMWDMQCLCPREVNVKSCRNCLRREICDRLLNLGYNSALCTSKWRTSSEIQISGEHTYLEVKDNSNTKREVKVVIELNFRAEFEMARASEEYNKLINRLPEVFVGKTERLQVIINIMCSAAKKCMKEKKMHLGPWRKLRYMQAKWRGMTDRNITVPLPTVCTSRPRKYKASMLTCDLVENRLRCVVLC</sequence>
<gene>
    <name evidence="1" type="ORF">DEO72_LG10g900</name>
</gene>
<reference evidence="1 2" key="1">
    <citation type="submission" date="2019-04" db="EMBL/GenBank/DDBJ databases">
        <title>An improved genome assembly and genetic linkage map for asparagus bean, Vigna unguiculata ssp. sesquipedialis.</title>
        <authorList>
            <person name="Xia Q."/>
            <person name="Zhang R."/>
            <person name="Dong Y."/>
        </authorList>
    </citation>
    <scope>NUCLEOTIDE SEQUENCE [LARGE SCALE GENOMIC DNA]</scope>
    <source>
        <tissue evidence="1">Leaf</tissue>
    </source>
</reference>
<evidence type="ECO:0000313" key="2">
    <source>
        <dbReference type="Proteomes" id="UP000501690"/>
    </source>
</evidence>
<proteinExistence type="predicted"/>
<keyword evidence="2" id="KW-1185">Reference proteome</keyword>
<accession>A0A4D6N8P4</accession>
<dbReference type="PANTHER" id="PTHR31579:SF58">
    <property type="entry name" value="PLANT-SPECIFIC DOMAIN TIGR01615 FAMILY PROTEIN"/>
    <property type="match status" value="1"/>
</dbReference>
<organism evidence="1 2">
    <name type="scientific">Vigna unguiculata</name>
    <name type="common">Cowpea</name>
    <dbReference type="NCBI Taxonomy" id="3917"/>
    <lineage>
        <taxon>Eukaryota</taxon>
        <taxon>Viridiplantae</taxon>
        <taxon>Streptophyta</taxon>
        <taxon>Embryophyta</taxon>
        <taxon>Tracheophyta</taxon>
        <taxon>Spermatophyta</taxon>
        <taxon>Magnoliopsida</taxon>
        <taxon>eudicotyledons</taxon>
        <taxon>Gunneridae</taxon>
        <taxon>Pentapetalae</taxon>
        <taxon>rosids</taxon>
        <taxon>fabids</taxon>
        <taxon>Fabales</taxon>
        <taxon>Fabaceae</taxon>
        <taxon>Papilionoideae</taxon>
        <taxon>50 kb inversion clade</taxon>
        <taxon>NPAAA clade</taxon>
        <taxon>indigoferoid/millettioid clade</taxon>
        <taxon>Phaseoleae</taxon>
        <taxon>Vigna</taxon>
    </lineage>
</organism>
<dbReference type="PANTHER" id="PTHR31579">
    <property type="entry name" value="OS03G0796600 PROTEIN"/>
    <property type="match status" value="1"/>
</dbReference>
<dbReference type="NCBIfam" id="TIGR01615">
    <property type="entry name" value="A_thal_3542"/>
    <property type="match status" value="1"/>
</dbReference>
<dbReference type="AlphaFoldDB" id="A0A4D6N8P4"/>